<reference evidence="2" key="1">
    <citation type="submission" date="2021-01" db="EMBL/GenBank/DDBJ databases">
        <authorList>
            <person name="Corre E."/>
            <person name="Pelletier E."/>
            <person name="Niang G."/>
            <person name="Scheremetjew M."/>
            <person name="Finn R."/>
            <person name="Kale V."/>
            <person name="Holt S."/>
            <person name="Cochrane G."/>
            <person name="Meng A."/>
            <person name="Brown T."/>
            <person name="Cohen L."/>
        </authorList>
    </citation>
    <scope>NUCLEOTIDE SEQUENCE</scope>
    <source>
        <strain evidence="2">UTEX LB 2760</strain>
    </source>
</reference>
<organism evidence="2">
    <name type="scientific">Rhodosorus marinus</name>
    <dbReference type="NCBI Taxonomy" id="101924"/>
    <lineage>
        <taxon>Eukaryota</taxon>
        <taxon>Rhodophyta</taxon>
        <taxon>Stylonematophyceae</taxon>
        <taxon>Stylonematales</taxon>
        <taxon>Stylonemataceae</taxon>
        <taxon>Rhodosorus</taxon>
    </lineage>
</organism>
<evidence type="ECO:0000313" key="2">
    <source>
        <dbReference type="EMBL" id="CAD8402389.1"/>
    </source>
</evidence>
<gene>
    <name evidence="1" type="ORF">RMAR0315_LOCUS12392</name>
    <name evidence="2" type="ORF">RMAR0315_LOCUS12394</name>
</gene>
<sequence>MDLTEEFMSVSQIRLTTLSAPLGRHIASARISVSPSLVVSLTIPTSFRVRMLPSPNVISVATVRLGPRNALSAGHTWSFAPESKMKRSGFLRTSPSARQQP</sequence>
<accession>A0A6T6NJN7</accession>
<dbReference type="EMBL" id="HBEK01022521">
    <property type="protein sequence ID" value="CAD8402387.1"/>
    <property type="molecule type" value="Transcribed_RNA"/>
</dbReference>
<dbReference type="AlphaFoldDB" id="A0A6T6NJN7"/>
<proteinExistence type="predicted"/>
<dbReference type="EMBL" id="HBEK01022523">
    <property type="protein sequence ID" value="CAD8402389.1"/>
    <property type="molecule type" value="Transcribed_RNA"/>
</dbReference>
<protein>
    <submittedName>
        <fullName evidence="2">Uncharacterized protein</fullName>
    </submittedName>
</protein>
<evidence type="ECO:0000313" key="1">
    <source>
        <dbReference type="EMBL" id="CAD8402387.1"/>
    </source>
</evidence>
<name>A0A6T6NJN7_9RHOD</name>